<dbReference type="KEGG" id="pmes:FX988_02046"/>
<gene>
    <name evidence="3" type="ORF">FX988_02046</name>
</gene>
<dbReference type="RefSeq" id="WP_160179596.1">
    <property type="nucleotide sequence ID" value="NZ_CP047656.1"/>
</dbReference>
<dbReference type="PANTHER" id="PTHR44809:SF1">
    <property type="entry name" value="PROTEIN O-MANNOSYL-TRANSFERASE TMTC1"/>
    <property type="match status" value="1"/>
</dbReference>
<feature type="repeat" description="TPR" evidence="1">
    <location>
        <begin position="239"/>
        <end position="272"/>
    </location>
</feature>
<feature type="repeat" description="TPR" evidence="1">
    <location>
        <begin position="307"/>
        <end position="340"/>
    </location>
</feature>
<dbReference type="InterPro" id="IPR019734">
    <property type="entry name" value="TPR_rpt"/>
</dbReference>
<dbReference type="PROSITE" id="PS50005">
    <property type="entry name" value="TPR"/>
    <property type="match status" value="2"/>
</dbReference>
<dbReference type="Pfam" id="PF14559">
    <property type="entry name" value="TPR_19"/>
    <property type="match status" value="1"/>
</dbReference>
<dbReference type="PANTHER" id="PTHR44809">
    <property type="match status" value="1"/>
</dbReference>
<dbReference type="PROSITE" id="PS51257">
    <property type="entry name" value="PROKAR_LIPOPROTEIN"/>
    <property type="match status" value="1"/>
</dbReference>
<sequence length="390" mass="45218">MNNMTKQHTFWLTLLFLFSLTACQSAPTVKHVSGPILQDNLFPGAKDIAVESEKEIFRLDKNARRYVQQTVGHIKDPIERTETLARSIFKRLNFDLLYRGDANTTANETFHNRAANCLSLSIMTYALANEADLGVKFQDIQIPEYWTRREGVSLLNGHINLEIVPKQRSSNSFYFYKRGYQIDFDPQTLRQHFPKKTLSKQQVIAMFYNNKGADALINNDRNTAYAYFAAALEVQPDFDSALVNLGFLYRVSKQYDLSERVYLRALASSPDNLTAWENLAYLYTYSNRIEQANEILSRVESKRLRNPFYHLDLGRREFDRGDMQSALTHFTRALAIDKGRHEIFYALAKTYHALGEVSQTERYLKKAKRTTKNLQEKELYQGKLDLLSRI</sequence>
<organism evidence="3 4">
    <name type="scientific">Paraglaciecola mesophila</name>
    <dbReference type="NCBI Taxonomy" id="197222"/>
    <lineage>
        <taxon>Bacteria</taxon>
        <taxon>Pseudomonadati</taxon>
        <taxon>Pseudomonadota</taxon>
        <taxon>Gammaproteobacteria</taxon>
        <taxon>Alteromonadales</taxon>
        <taxon>Alteromonadaceae</taxon>
        <taxon>Paraglaciecola</taxon>
    </lineage>
</organism>
<dbReference type="AlphaFoldDB" id="A0A857JL14"/>
<dbReference type="SMART" id="SM00028">
    <property type="entry name" value="TPR"/>
    <property type="match status" value="4"/>
</dbReference>
<evidence type="ECO:0000313" key="3">
    <source>
        <dbReference type="EMBL" id="QHJ11810.1"/>
    </source>
</evidence>
<feature type="signal peptide" evidence="2">
    <location>
        <begin position="1"/>
        <end position="25"/>
    </location>
</feature>
<dbReference type="InterPro" id="IPR011990">
    <property type="entry name" value="TPR-like_helical_dom_sf"/>
</dbReference>
<keyword evidence="2" id="KW-0732">Signal</keyword>
<protein>
    <submittedName>
        <fullName evidence="3">Lipopolysaccharide assembly protein B</fullName>
    </submittedName>
</protein>
<accession>A0A857JL14</accession>
<reference evidence="3 4" key="1">
    <citation type="submission" date="2019-12" db="EMBL/GenBank/DDBJ databases">
        <title>Genome sequencing and assembly of endphytes of Porphyra tenera.</title>
        <authorList>
            <person name="Park J.M."/>
            <person name="Shin R."/>
            <person name="Jo S.H."/>
        </authorList>
    </citation>
    <scope>NUCLEOTIDE SEQUENCE [LARGE SCALE GENOMIC DNA]</scope>
    <source>
        <strain evidence="3 4">GPM4</strain>
    </source>
</reference>
<feature type="chain" id="PRO_5032837740" evidence="2">
    <location>
        <begin position="26"/>
        <end position="390"/>
    </location>
</feature>
<proteinExistence type="predicted"/>
<dbReference type="Proteomes" id="UP000464524">
    <property type="component" value="Chromosome"/>
</dbReference>
<evidence type="ECO:0000256" key="1">
    <source>
        <dbReference type="PROSITE-ProRule" id="PRU00339"/>
    </source>
</evidence>
<dbReference type="SUPFAM" id="SSF48452">
    <property type="entry name" value="TPR-like"/>
    <property type="match status" value="1"/>
</dbReference>
<dbReference type="OrthoDB" id="5801251at2"/>
<evidence type="ECO:0000256" key="2">
    <source>
        <dbReference type="SAM" id="SignalP"/>
    </source>
</evidence>
<dbReference type="EMBL" id="CP047656">
    <property type="protein sequence ID" value="QHJ11810.1"/>
    <property type="molecule type" value="Genomic_DNA"/>
</dbReference>
<evidence type="ECO:0000313" key="4">
    <source>
        <dbReference type="Proteomes" id="UP000464524"/>
    </source>
</evidence>
<keyword evidence="1" id="KW-0802">TPR repeat</keyword>
<dbReference type="Gene3D" id="1.25.40.10">
    <property type="entry name" value="Tetratricopeptide repeat domain"/>
    <property type="match status" value="1"/>
</dbReference>
<keyword evidence="4" id="KW-1185">Reference proteome</keyword>
<dbReference type="InterPro" id="IPR052943">
    <property type="entry name" value="TMTC_O-mannosyl-trnsfr"/>
</dbReference>
<name>A0A857JL14_9ALTE</name>